<evidence type="ECO:0000313" key="1">
    <source>
        <dbReference type="EMBL" id="GAA5063395.1"/>
    </source>
</evidence>
<dbReference type="Proteomes" id="UP001500603">
    <property type="component" value="Unassembled WGS sequence"/>
</dbReference>
<organism evidence="1 2">
    <name type="scientific">Nocardia callitridis</name>
    <dbReference type="NCBI Taxonomy" id="648753"/>
    <lineage>
        <taxon>Bacteria</taxon>
        <taxon>Bacillati</taxon>
        <taxon>Actinomycetota</taxon>
        <taxon>Actinomycetes</taxon>
        <taxon>Mycobacteriales</taxon>
        <taxon>Nocardiaceae</taxon>
        <taxon>Nocardia</taxon>
    </lineage>
</organism>
<proteinExistence type="predicted"/>
<dbReference type="RefSeq" id="WP_345498073.1">
    <property type="nucleotide sequence ID" value="NZ_BAABJM010000005.1"/>
</dbReference>
<protein>
    <submittedName>
        <fullName evidence="1">Helix-turn-helix transcriptional regulator</fullName>
    </submittedName>
</protein>
<dbReference type="InterPro" id="IPR001387">
    <property type="entry name" value="Cro/C1-type_HTH"/>
</dbReference>
<reference evidence="2" key="1">
    <citation type="journal article" date="2019" name="Int. J. Syst. Evol. Microbiol.">
        <title>The Global Catalogue of Microorganisms (GCM) 10K type strain sequencing project: providing services to taxonomists for standard genome sequencing and annotation.</title>
        <authorList>
            <consortium name="The Broad Institute Genomics Platform"/>
            <consortium name="The Broad Institute Genome Sequencing Center for Infectious Disease"/>
            <person name="Wu L."/>
            <person name="Ma J."/>
        </authorList>
    </citation>
    <scope>NUCLEOTIDE SEQUENCE [LARGE SCALE GENOMIC DNA]</scope>
    <source>
        <strain evidence="2">JCM 18298</strain>
    </source>
</reference>
<keyword evidence="2" id="KW-1185">Reference proteome</keyword>
<comment type="caution">
    <text evidence="1">The sequence shown here is derived from an EMBL/GenBank/DDBJ whole genome shotgun (WGS) entry which is preliminary data.</text>
</comment>
<dbReference type="EMBL" id="BAABJM010000005">
    <property type="protein sequence ID" value="GAA5063395.1"/>
    <property type="molecule type" value="Genomic_DNA"/>
</dbReference>
<dbReference type="CDD" id="cd00093">
    <property type="entry name" value="HTH_XRE"/>
    <property type="match status" value="1"/>
</dbReference>
<name>A0ABP9KPV1_9NOCA</name>
<accession>A0ABP9KPV1</accession>
<sequence>MTAHEFEIAFVIEAVEADDPRIDQVMETLPGTTISGALGLTVATTLIDAHAAIEAGLHAAKALAAAGLAPVRTYQDLVSRQDIADRLDVSRQAVGNWVRGERQNSWPFPAPITLTSGGAWLWTTVVGWVEATGVADLSESKLPTLADHCALDVMIRHGLSHFNAFSLPVREPYYTSSRATVTVNNGDAYVPAGSIDYTPAA</sequence>
<evidence type="ECO:0000313" key="2">
    <source>
        <dbReference type="Proteomes" id="UP001500603"/>
    </source>
</evidence>
<gene>
    <name evidence="1" type="ORF">GCM10023318_48140</name>
</gene>